<evidence type="ECO:0000256" key="5">
    <source>
        <dbReference type="ARBA" id="ARBA00022989"/>
    </source>
</evidence>
<organism evidence="10">
    <name type="scientific">Candidatus Kentrum sp. FM</name>
    <dbReference type="NCBI Taxonomy" id="2126340"/>
    <lineage>
        <taxon>Bacteria</taxon>
        <taxon>Pseudomonadati</taxon>
        <taxon>Pseudomonadota</taxon>
        <taxon>Gammaproteobacteria</taxon>
        <taxon>Candidatus Kentrum</taxon>
    </lineage>
</organism>
<dbReference type="PANTHER" id="PTHR32196">
    <property type="entry name" value="ABC TRANSPORTER PERMEASE PROTEIN YPHD-RELATED-RELATED"/>
    <property type="match status" value="1"/>
</dbReference>
<evidence type="ECO:0000256" key="7">
    <source>
        <dbReference type="SAM" id="Phobius"/>
    </source>
</evidence>
<dbReference type="GO" id="GO:0005886">
    <property type="term" value="C:plasma membrane"/>
    <property type="evidence" value="ECO:0007669"/>
    <property type="project" value="UniProtKB-SubCell"/>
</dbReference>
<feature type="transmembrane region" description="Helical" evidence="7">
    <location>
        <begin position="7"/>
        <end position="29"/>
    </location>
</feature>
<keyword evidence="6 7" id="KW-0472">Membrane</keyword>
<dbReference type="PANTHER" id="PTHR32196:SF69">
    <property type="entry name" value="BRANCHED-CHAIN AMINO ACID TRANSPORT SYSTEM, PERMEASE PROTEIN"/>
    <property type="match status" value="1"/>
</dbReference>
<accession>A0A450VV76</accession>
<feature type="transmembrane region" description="Helical" evidence="7">
    <location>
        <begin position="132"/>
        <end position="159"/>
    </location>
</feature>
<feature type="transmembrane region" description="Helical" evidence="7">
    <location>
        <begin position="209"/>
        <end position="228"/>
    </location>
</feature>
<dbReference type="CDD" id="cd06574">
    <property type="entry name" value="TM_PBP1_branched-chain-AA_like"/>
    <property type="match status" value="1"/>
</dbReference>
<keyword evidence="5 7" id="KW-1133">Transmembrane helix</keyword>
<evidence type="ECO:0000256" key="1">
    <source>
        <dbReference type="ARBA" id="ARBA00004429"/>
    </source>
</evidence>
<comment type="similarity">
    <text evidence="2">Belongs to the binding-protein-dependent transport system permease family. AraH/RbsC subfamily.</text>
</comment>
<feature type="transmembrane region" description="Helical" evidence="7">
    <location>
        <begin position="262"/>
        <end position="280"/>
    </location>
</feature>
<reference evidence="10" key="1">
    <citation type="submission" date="2019-02" db="EMBL/GenBank/DDBJ databases">
        <authorList>
            <person name="Gruber-Vodicka R. H."/>
            <person name="Seah K. B. B."/>
        </authorList>
    </citation>
    <scope>NUCLEOTIDE SEQUENCE</scope>
    <source>
        <strain evidence="9">BECK_BZ163</strain>
        <strain evidence="10">BECK_BZ164</strain>
        <strain evidence="8">BECK_BZ165</strain>
    </source>
</reference>
<dbReference type="Pfam" id="PF02653">
    <property type="entry name" value="BPD_transp_2"/>
    <property type="match status" value="1"/>
</dbReference>
<comment type="subcellular location">
    <subcellularLocation>
        <location evidence="1">Cell inner membrane</location>
        <topology evidence="1">Multi-pass membrane protein</topology>
    </subcellularLocation>
</comment>
<feature type="transmembrane region" description="Helical" evidence="7">
    <location>
        <begin position="180"/>
        <end position="203"/>
    </location>
</feature>
<dbReference type="AlphaFoldDB" id="A0A450VV76"/>
<evidence type="ECO:0000256" key="2">
    <source>
        <dbReference type="ARBA" id="ARBA00007942"/>
    </source>
</evidence>
<keyword evidence="3" id="KW-1003">Cell membrane</keyword>
<evidence type="ECO:0000313" key="8">
    <source>
        <dbReference type="EMBL" id="VFJ44672.1"/>
    </source>
</evidence>
<dbReference type="EMBL" id="CAADEZ010000083">
    <property type="protein sequence ID" value="VFJ50391.1"/>
    <property type="molecule type" value="Genomic_DNA"/>
</dbReference>
<feature type="transmembrane region" description="Helical" evidence="7">
    <location>
        <begin position="82"/>
        <end position="105"/>
    </location>
</feature>
<gene>
    <name evidence="9" type="ORF">BECKFM1743A_GA0114220_100838</name>
    <name evidence="10" type="ORF">BECKFM1743B_GA0114221_100789</name>
    <name evidence="8" type="ORF">BECKFM1743C_GA0114222_1001511</name>
</gene>
<proteinExistence type="inferred from homology"/>
<keyword evidence="4 7" id="KW-0812">Transmembrane</keyword>
<dbReference type="EMBL" id="CAADFL010000078">
    <property type="protein sequence ID" value="VFK08677.1"/>
    <property type="molecule type" value="Genomic_DNA"/>
</dbReference>
<feature type="transmembrane region" description="Helical" evidence="7">
    <location>
        <begin position="235"/>
        <end position="256"/>
    </location>
</feature>
<name>A0A450VV76_9GAMM</name>
<sequence>MFAYKIYLLLAEGAVFGLVALGIFIAFRWVRFPDLTPDGSFALGACACVLVTHASGFYPLGVFVAVLAGAGGGTCTAAINRWVGVPSVVAGLLMASALYSVNWLLLDSPNLPLNIELMPFAAQSGVERAAPLALWLVGTVVLLILLFSWFANTALGLTIRALGENPLLARPLGFTETRATFIGLALANGLVGLAGGLFVLRLYAADINMGIGITITGLAGMVLGLLMVGNAFRPWQLLVSVAMGAMVYKLLLFTALELGMPAQSFRLVSAIILAVAFLSIRHVSKDILGGLRWT</sequence>
<dbReference type="InterPro" id="IPR001851">
    <property type="entry name" value="ABC_transp_permease"/>
</dbReference>
<evidence type="ECO:0000313" key="9">
    <source>
        <dbReference type="EMBL" id="VFJ50391.1"/>
    </source>
</evidence>
<feature type="transmembrane region" description="Helical" evidence="7">
    <location>
        <begin position="41"/>
        <end position="70"/>
    </location>
</feature>
<dbReference type="EMBL" id="CAADFA010000015">
    <property type="protein sequence ID" value="VFJ44672.1"/>
    <property type="molecule type" value="Genomic_DNA"/>
</dbReference>
<protein>
    <submittedName>
        <fullName evidence="10">Putative ABC transport system permease protein</fullName>
    </submittedName>
</protein>
<dbReference type="GO" id="GO:0022857">
    <property type="term" value="F:transmembrane transporter activity"/>
    <property type="evidence" value="ECO:0007669"/>
    <property type="project" value="InterPro"/>
</dbReference>
<evidence type="ECO:0000313" key="10">
    <source>
        <dbReference type="EMBL" id="VFK08677.1"/>
    </source>
</evidence>
<evidence type="ECO:0000256" key="4">
    <source>
        <dbReference type="ARBA" id="ARBA00022692"/>
    </source>
</evidence>
<evidence type="ECO:0000256" key="3">
    <source>
        <dbReference type="ARBA" id="ARBA00022475"/>
    </source>
</evidence>
<evidence type="ECO:0000256" key="6">
    <source>
        <dbReference type="ARBA" id="ARBA00023136"/>
    </source>
</evidence>